<organism evidence="1 2">
    <name type="scientific">Enterococcus gallinarum</name>
    <dbReference type="NCBI Taxonomy" id="1353"/>
    <lineage>
        <taxon>Bacteria</taxon>
        <taxon>Bacillati</taxon>
        <taxon>Bacillota</taxon>
        <taxon>Bacilli</taxon>
        <taxon>Lactobacillales</taxon>
        <taxon>Enterococcaceae</taxon>
        <taxon>Enterococcus</taxon>
    </lineage>
</organism>
<protein>
    <submittedName>
        <fullName evidence="1">Uncharacterized protein</fullName>
    </submittedName>
</protein>
<dbReference type="Proteomes" id="UP000516696">
    <property type="component" value="Chromosome"/>
</dbReference>
<sequence>MFSLIKNWKLESIKELLDTIVNEESDEFFENSKLVELLLERGISSDDTLFVKLLENMNVEYLNENFIFNLKKRTISKSTIELMLNLFLENDITDFSIEEYDCIFDNLSNTELFVGLVNNLFKNKKLNEISIKNVTYWLGTQNKPISELYIDENGKNKVVEIENTPQNVELLNNLKSIGIVSTFNVKGDPNIKVNMRRKMPNELKTELL</sequence>
<evidence type="ECO:0000313" key="1">
    <source>
        <dbReference type="EMBL" id="QOG29141.1"/>
    </source>
</evidence>
<accession>A0AAE7MT46</accession>
<dbReference type="EMBL" id="CP050485">
    <property type="protein sequence ID" value="QOG29141.1"/>
    <property type="molecule type" value="Genomic_DNA"/>
</dbReference>
<evidence type="ECO:0000313" key="2">
    <source>
        <dbReference type="Proteomes" id="UP000516696"/>
    </source>
</evidence>
<name>A0AAE7MT46_ENTGA</name>
<gene>
    <name evidence="1" type="ORF">EGM181_09005</name>
</gene>
<dbReference type="AlphaFoldDB" id="A0AAE7MT46"/>
<reference evidence="1 2" key="1">
    <citation type="submission" date="2020-03" db="EMBL/GenBank/DDBJ databases">
        <title>Characterization of ganglioside-mimicking enterococci.</title>
        <authorList>
            <person name="Patry R.T."/>
            <person name="Nothaft H."/>
            <person name="Bridger R."/>
            <person name="Shajahan A."/>
            <person name="Huynh S."/>
            <person name="Sanchez S."/>
            <person name="Azadi P."/>
            <person name="Cooper K."/>
            <person name="Miller W.G."/>
            <person name="Parker C.T."/>
            <person name="Wells L."/>
            <person name="Szymanski C.M."/>
        </authorList>
    </citation>
    <scope>NUCLEOTIDE SEQUENCE [LARGE SCALE GENOMIC DNA]</scope>
    <source>
        <strain evidence="1 2">EGM181</strain>
    </source>
</reference>
<proteinExistence type="predicted"/>